<keyword evidence="1" id="KW-0472">Membrane</keyword>
<organism evidence="2 3">
    <name type="scientific">Rosa chinensis</name>
    <name type="common">China rose</name>
    <dbReference type="NCBI Taxonomy" id="74649"/>
    <lineage>
        <taxon>Eukaryota</taxon>
        <taxon>Viridiplantae</taxon>
        <taxon>Streptophyta</taxon>
        <taxon>Embryophyta</taxon>
        <taxon>Tracheophyta</taxon>
        <taxon>Spermatophyta</taxon>
        <taxon>Magnoliopsida</taxon>
        <taxon>eudicotyledons</taxon>
        <taxon>Gunneridae</taxon>
        <taxon>Pentapetalae</taxon>
        <taxon>rosids</taxon>
        <taxon>fabids</taxon>
        <taxon>Rosales</taxon>
        <taxon>Rosaceae</taxon>
        <taxon>Rosoideae</taxon>
        <taxon>Rosoideae incertae sedis</taxon>
        <taxon>Rosa</taxon>
    </lineage>
</organism>
<accession>A0A2P6QHY5</accession>
<evidence type="ECO:0000313" key="2">
    <source>
        <dbReference type="EMBL" id="PRQ33784.1"/>
    </source>
</evidence>
<reference evidence="2 3" key="1">
    <citation type="journal article" date="2018" name="Nat. Genet.">
        <title>The Rosa genome provides new insights in the design of modern roses.</title>
        <authorList>
            <person name="Bendahmane M."/>
        </authorList>
    </citation>
    <scope>NUCLEOTIDE SEQUENCE [LARGE SCALE GENOMIC DNA]</scope>
    <source>
        <strain evidence="3">cv. Old Blush</strain>
    </source>
</reference>
<evidence type="ECO:0000313" key="3">
    <source>
        <dbReference type="Proteomes" id="UP000238479"/>
    </source>
</evidence>
<keyword evidence="1" id="KW-0812">Transmembrane</keyword>
<dbReference type="Gramene" id="PRQ33784">
    <property type="protein sequence ID" value="PRQ33784"/>
    <property type="gene ID" value="RchiOBHm_Chr5g0061471"/>
</dbReference>
<name>A0A2P6QHY5_ROSCH</name>
<dbReference type="EMBL" id="PDCK01000043">
    <property type="protein sequence ID" value="PRQ33784.1"/>
    <property type="molecule type" value="Genomic_DNA"/>
</dbReference>
<dbReference type="Proteomes" id="UP000238479">
    <property type="component" value="Chromosome 5"/>
</dbReference>
<keyword evidence="3" id="KW-1185">Reference proteome</keyword>
<feature type="transmembrane region" description="Helical" evidence="1">
    <location>
        <begin position="51"/>
        <end position="72"/>
    </location>
</feature>
<dbReference type="AlphaFoldDB" id="A0A2P6QHY5"/>
<proteinExistence type="predicted"/>
<evidence type="ECO:0000256" key="1">
    <source>
        <dbReference type="SAM" id="Phobius"/>
    </source>
</evidence>
<comment type="caution">
    <text evidence="2">The sequence shown here is derived from an EMBL/GenBank/DDBJ whole genome shotgun (WGS) entry which is preliminary data.</text>
</comment>
<keyword evidence="1" id="KW-1133">Transmembrane helix</keyword>
<gene>
    <name evidence="2" type="ORF">RchiOBHm_Chr5g0061471</name>
</gene>
<protein>
    <submittedName>
        <fullName evidence="2">Uncharacterized protein</fullName>
    </submittedName>
</protein>
<sequence length="75" mass="8684">MLIRMARLHMLKRKKKINNVNKINFRIHGSRVSCKGWLVTSLHMIKLTFKVYMVAVYQLQVIGAQFLAILGLSRG</sequence>